<dbReference type="RefSeq" id="WP_269317231.1">
    <property type="nucleotide sequence ID" value="NZ_CP019943.1"/>
</dbReference>
<dbReference type="EMBL" id="CP019943">
    <property type="protein sequence ID" value="AQU89453.1"/>
    <property type="molecule type" value="Genomic_DNA"/>
</dbReference>
<proteinExistence type="predicted"/>
<dbReference type="Proteomes" id="UP000189666">
    <property type="component" value="Chromosome"/>
</dbReference>
<dbReference type="AlphaFoldDB" id="A0A1U9RRZ4"/>
<reference evidence="1 2" key="1">
    <citation type="submission" date="2017-02" db="EMBL/GenBank/DDBJ databases">
        <title>Complete Genome of Candidatus Carsonella ruddii strain BC, a Nutritional Endosymbiont of Bactericera cockerelli.</title>
        <authorList>
            <person name="Riley A.B."/>
            <person name="Kim D.H."/>
            <person name="Hansen A.K."/>
        </authorList>
    </citation>
    <scope>NUCLEOTIDE SEQUENCE [LARGE SCALE GENOMIC DNA]</scope>
    <source>
        <strain evidence="1 2">BC</strain>
    </source>
</reference>
<gene>
    <name evidence="1" type="ORF">BW244_0035</name>
</gene>
<organism evidence="1 2">
    <name type="scientific">Carsonella ruddii</name>
    <dbReference type="NCBI Taxonomy" id="114186"/>
    <lineage>
        <taxon>Bacteria</taxon>
        <taxon>Pseudomonadati</taxon>
        <taxon>Pseudomonadota</taxon>
        <taxon>Gammaproteobacteria</taxon>
        <taxon>Oceanospirillales</taxon>
        <taxon>Halomonadaceae</taxon>
        <taxon>Zymobacter group</taxon>
        <taxon>Candidatus Carsonella</taxon>
    </lineage>
</organism>
<evidence type="ECO:0000313" key="2">
    <source>
        <dbReference type="Proteomes" id="UP000189666"/>
    </source>
</evidence>
<name>A0A1U9RRZ4_CARRU</name>
<evidence type="ECO:0000313" key="1">
    <source>
        <dbReference type="EMBL" id="AQU89453.1"/>
    </source>
</evidence>
<protein>
    <submittedName>
        <fullName evidence="1">Uncharacterized protein</fullName>
    </submittedName>
</protein>
<accession>A0A1U9RRZ4</accession>
<sequence>MFFNFINNINYFFLNNYKKKTKKQKNNKFIYSKIKIFYKLINKI</sequence>